<sequence length="155" mass="17266">MVFLSIVIVMQTSMLLVSRLIVGDCNPCNQIQTLHRIRVLRCNYDWEKYGLITNVIGATSRLERKVGVLIASRHKKERADAIGQIYAVAHRLGMPLQSLLQGTEGVKVGTMKRRREGTVYQDPINLANTWAGIGPRPKWLKSALAAGVQMDALRA</sequence>
<dbReference type="InterPro" id="IPR037150">
    <property type="entry name" value="H-NS_C_dom_sf"/>
</dbReference>
<dbReference type="SUPFAM" id="SSF81273">
    <property type="entry name" value="H-NS histone-like proteins"/>
    <property type="match status" value="1"/>
</dbReference>
<gene>
    <name evidence="2" type="ORF">F0185_29955</name>
</gene>
<keyword evidence="3" id="KW-1185">Reference proteome</keyword>
<evidence type="ECO:0000313" key="2">
    <source>
        <dbReference type="EMBL" id="NHZ37792.1"/>
    </source>
</evidence>
<dbReference type="Proteomes" id="UP000785613">
    <property type="component" value="Unassembled WGS sequence"/>
</dbReference>
<proteinExistence type="predicted"/>
<dbReference type="EMBL" id="VUYU01000034">
    <property type="protein sequence ID" value="NHZ37792.1"/>
    <property type="molecule type" value="Genomic_DNA"/>
</dbReference>
<protein>
    <submittedName>
        <fullName evidence="2">H-NS histone family protein</fullName>
    </submittedName>
</protein>
<feature type="domain" description="DNA-binding protein H-NS-like C-terminal" evidence="1">
    <location>
        <begin position="119"/>
        <end position="154"/>
    </location>
</feature>
<dbReference type="Gene3D" id="4.10.430.10">
    <property type="entry name" value="Histone-like protein H-NS, C-terminal domain"/>
    <property type="match status" value="1"/>
</dbReference>
<accession>A0ABX0M0S6</accession>
<organism evidence="2 3">
    <name type="scientific">Massilia rubra</name>
    <dbReference type="NCBI Taxonomy" id="2607910"/>
    <lineage>
        <taxon>Bacteria</taxon>
        <taxon>Pseudomonadati</taxon>
        <taxon>Pseudomonadota</taxon>
        <taxon>Betaproteobacteria</taxon>
        <taxon>Burkholderiales</taxon>
        <taxon>Oxalobacteraceae</taxon>
        <taxon>Telluria group</taxon>
        <taxon>Massilia</taxon>
    </lineage>
</organism>
<evidence type="ECO:0000259" key="1">
    <source>
        <dbReference type="Pfam" id="PF00816"/>
    </source>
</evidence>
<name>A0ABX0M0S6_9BURK</name>
<evidence type="ECO:0000313" key="3">
    <source>
        <dbReference type="Proteomes" id="UP000785613"/>
    </source>
</evidence>
<dbReference type="Pfam" id="PF00816">
    <property type="entry name" value="Histone_HNS"/>
    <property type="match status" value="1"/>
</dbReference>
<reference evidence="2 3" key="1">
    <citation type="submission" date="2019-09" db="EMBL/GenBank/DDBJ databases">
        <title>Taxonomy of Antarctic Massilia spp.: description of Massilia rubra sp. nov., Massilia aquatica sp. nov., Massilia mucilaginosa sp. nov., Massilia frigida sp. nov. isolated from streams, lakes and regoliths.</title>
        <authorList>
            <person name="Holochova P."/>
            <person name="Sedlacek I."/>
            <person name="Kralova S."/>
            <person name="Maslanova I."/>
            <person name="Busse H.-J."/>
            <person name="Stankova E."/>
            <person name="Vrbovska V."/>
            <person name="Kovarovic V."/>
            <person name="Bartak M."/>
            <person name="Svec P."/>
            <person name="Pantucek R."/>
        </authorList>
    </citation>
    <scope>NUCLEOTIDE SEQUENCE [LARGE SCALE GENOMIC DNA]</scope>
    <source>
        <strain evidence="2 3">CCM 8692</strain>
    </source>
</reference>
<comment type="caution">
    <text evidence="2">The sequence shown here is derived from an EMBL/GenBank/DDBJ whole genome shotgun (WGS) entry which is preliminary data.</text>
</comment>
<dbReference type="InterPro" id="IPR027444">
    <property type="entry name" value="H-NS_C_dom"/>
</dbReference>